<accession>A0A1K0JGF7</accession>
<reference evidence="1" key="1">
    <citation type="submission" date="2016-09" db="EMBL/GenBank/DDBJ databases">
        <authorList>
            <person name="Capua I."/>
            <person name="De Benedictis P."/>
            <person name="Joannis T."/>
            <person name="Lombin L.H."/>
            <person name="Cattoli G."/>
        </authorList>
    </citation>
    <scope>NUCLEOTIDE SEQUENCE</scope>
    <source>
        <strain evidence="1">B9</strain>
    </source>
</reference>
<dbReference type="AlphaFoldDB" id="A0A1K0JGF7"/>
<organism evidence="1">
    <name type="scientific">Cupriavidus necator</name>
    <name type="common">Alcaligenes eutrophus</name>
    <name type="synonym">Ralstonia eutropha</name>
    <dbReference type="NCBI Taxonomy" id="106590"/>
    <lineage>
        <taxon>Bacteria</taxon>
        <taxon>Pseudomonadati</taxon>
        <taxon>Pseudomonadota</taxon>
        <taxon>Betaproteobacteria</taxon>
        <taxon>Burkholderiales</taxon>
        <taxon>Burkholderiaceae</taxon>
        <taxon>Cupriavidus</taxon>
    </lineage>
</organism>
<proteinExistence type="predicted"/>
<gene>
    <name evidence="1" type="ORF">CNECB9_4500002</name>
</gene>
<sequence length="35" mass="4040">MSEVTMGSPTKLRHNLPFFRHKPFAAPLFDQMHIG</sequence>
<protein>
    <submittedName>
        <fullName evidence="1">Uncharacterized protein</fullName>
    </submittedName>
</protein>
<dbReference type="EMBL" id="FMSH01000391">
    <property type="protein sequence ID" value="SCU86002.1"/>
    <property type="molecule type" value="Genomic_DNA"/>
</dbReference>
<evidence type="ECO:0000313" key="1">
    <source>
        <dbReference type="EMBL" id="SCU86002.1"/>
    </source>
</evidence>
<name>A0A1K0JGF7_CUPNE</name>